<reference evidence="6" key="1">
    <citation type="submission" date="2022-01" db="EMBL/GenBank/DDBJ databases">
        <authorList>
            <person name="Criscuolo A."/>
        </authorList>
    </citation>
    <scope>NUCLEOTIDE SEQUENCE</scope>
    <source>
        <strain evidence="6">CIP111891</strain>
    </source>
</reference>
<evidence type="ECO:0000256" key="2">
    <source>
        <dbReference type="ARBA" id="ARBA00022490"/>
    </source>
</evidence>
<dbReference type="Gene3D" id="1.10.3910.10">
    <property type="entry name" value="SP0561-like"/>
    <property type="match status" value="1"/>
</dbReference>
<dbReference type="EMBL" id="CAKMMW010000004">
    <property type="protein sequence ID" value="CAH1202245.1"/>
    <property type="molecule type" value="Genomic_DNA"/>
</dbReference>
<dbReference type="PANTHER" id="PTHR36438:SF1">
    <property type="entry name" value="IRON-SULFUR CLUSTER REPAIR PROTEIN YTFE"/>
    <property type="match status" value="1"/>
</dbReference>
<comment type="subcellular location">
    <subcellularLocation>
        <location evidence="1">Cytoplasm</location>
    </subcellularLocation>
</comment>
<keyword evidence="2" id="KW-0963">Cytoplasm</keyword>
<dbReference type="InterPro" id="IPR012312">
    <property type="entry name" value="Hemerythrin-like"/>
</dbReference>
<keyword evidence="3" id="KW-0479">Metal-binding</keyword>
<evidence type="ECO:0000256" key="1">
    <source>
        <dbReference type="ARBA" id="ARBA00004496"/>
    </source>
</evidence>
<dbReference type="NCBIfam" id="TIGR03652">
    <property type="entry name" value="FeS_repair_RIC"/>
    <property type="match status" value="1"/>
</dbReference>
<proteinExistence type="predicted"/>
<name>A0ABM9C569_9BACL</name>
<dbReference type="RefSeq" id="WP_236286804.1">
    <property type="nucleotide sequence ID" value="NZ_CAKMMW010000004.1"/>
</dbReference>
<gene>
    <name evidence="6" type="primary">scdA</name>
    <name evidence="6" type="ORF">PAECIP111891_02079</name>
</gene>
<evidence type="ECO:0000313" key="7">
    <source>
        <dbReference type="Proteomes" id="UP000838821"/>
    </source>
</evidence>
<dbReference type="Proteomes" id="UP000838821">
    <property type="component" value="Unassembled WGS sequence"/>
</dbReference>
<evidence type="ECO:0000313" key="6">
    <source>
        <dbReference type="EMBL" id="CAH1202245.1"/>
    </source>
</evidence>
<dbReference type="PANTHER" id="PTHR36438">
    <property type="entry name" value="IRON-SULFUR CLUSTER REPAIR PROTEIN YTFE"/>
    <property type="match status" value="1"/>
</dbReference>
<dbReference type="InterPro" id="IPR038062">
    <property type="entry name" value="ScdA-like_N_sf"/>
</dbReference>
<comment type="caution">
    <text evidence="6">The sequence shown here is derived from an EMBL/GenBank/DDBJ whole genome shotgun (WGS) entry which is preliminary data.</text>
</comment>
<organism evidence="6 7">
    <name type="scientific">Paenibacillus allorhizoplanae</name>
    <dbReference type="NCBI Taxonomy" id="2905648"/>
    <lineage>
        <taxon>Bacteria</taxon>
        <taxon>Bacillati</taxon>
        <taxon>Bacillota</taxon>
        <taxon>Bacilli</taxon>
        <taxon>Bacillales</taxon>
        <taxon>Paenibacillaceae</taxon>
        <taxon>Paenibacillus</taxon>
    </lineage>
</organism>
<protein>
    <submittedName>
        <fullName evidence="6">Iron-sulfur cluster repair protein ScdA</fullName>
    </submittedName>
</protein>
<feature type="domain" description="Hemerythrin-like" evidence="5">
    <location>
        <begin position="86"/>
        <end position="227"/>
    </location>
</feature>
<accession>A0ABM9C569</accession>
<dbReference type="InterPro" id="IPR019903">
    <property type="entry name" value="RIC_family"/>
</dbReference>
<evidence type="ECO:0000256" key="3">
    <source>
        <dbReference type="ARBA" id="ARBA00022723"/>
    </source>
</evidence>
<evidence type="ECO:0000259" key="5">
    <source>
        <dbReference type="Pfam" id="PF01814"/>
    </source>
</evidence>
<sequence>MEMNIQLTDRVGDIVTGYPNTDEVFKKFRIDFCCGGNKSLLQVIQEQAIKEEDLLKSLAEAASTAKSDSLNWSEVSSSELIDYITRIHHGYLKTALPHISKYVKKVARVHGPYHPELLQVEQWFKALKKDMEQHMEKEEREAFPAVIAFEQDPTEVKKEQLLEILAMLEHEHEESGDLLKQIRVITKDYELPGDACTTFQLTFLKLEELEADMFQHIHLENNILFNRV</sequence>
<dbReference type="Pfam" id="PF04405">
    <property type="entry name" value="ScdA_N"/>
    <property type="match status" value="1"/>
</dbReference>
<evidence type="ECO:0000256" key="4">
    <source>
        <dbReference type="ARBA" id="ARBA00023004"/>
    </source>
</evidence>
<dbReference type="Pfam" id="PF01814">
    <property type="entry name" value="Hemerythrin"/>
    <property type="match status" value="1"/>
</dbReference>
<dbReference type="Gene3D" id="1.20.120.520">
    <property type="entry name" value="nmb1532 protein domain like"/>
    <property type="match status" value="1"/>
</dbReference>
<keyword evidence="7" id="KW-1185">Reference proteome</keyword>
<keyword evidence="4" id="KW-0408">Iron</keyword>